<dbReference type="Gene3D" id="2.40.30.10">
    <property type="entry name" value="Translation factors"/>
    <property type="match status" value="1"/>
</dbReference>
<dbReference type="RefSeq" id="WP_078695689.1">
    <property type="nucleotide sequence ID" value="NZ_FUYH01000004.1"/>
</dbReference>
<comment type="cofactor">
    <cofactor evidence="1">
        <name>FAD</name>
        <dbReference type="ChEBI" id="CHEBI:57692"/>
    </cofactor>
</comment>
<evidence type="ECO:0000256" key="3">
    <source>
        <dbReference type="ARBA" id="ARBA00022827"/>
    </source>
</evidence>
<dbReference type="Proteomes" id="UP000190105">
    <property type="component" value="Unassembled WGS sequence"/>
</dbReference>
<evidence type="ECO:0000259" key="5">
    <source>
        <dbReference type="Pfam" id="PF22780"/>
    </source>
</evidence>
<accession>A0A1T4WWZ3</accession>
<gene>
    <name evidence="6" type="ORF">SAMN05443428_10455</name>
</gene>
<dbReference type="PANTHER" id="PTHR42887:SF2">
    <property type="entry name" value="OS12G0638800 PROTEIN"/>
    <property type="match status" value="1"/>
</dbReference>
<evidence type="ECO:0000256" key="2">
    <source>
        <dbReference type="ARBA" id="ARBA00022630"/>
    </source>
</evidence>
<dbReference type="EMBL" id="FUYH01000004">
    <property type="protein sequence ID" value="SKA81405.1"/>
    <property type="molecule type" value="Genomic_DNA"/>
</dbReference>
<dbReference type="AlphaFoldDB" id="A0A1T4WWZ3"/>
<organism evidence="6 7">
    <name type="scientific">Caloramator quimbayensis</name>
    <dbReference type="NCBI Taxonomy" id="1147123"/>
    <lineage>
        <taxon>Bacteria</taxon>
        <taxon>Bacillati</taxon>
        <taxon>Bacillota</taxon>
        <taxon>Clostridia</taxon>
        <taxon>Eubacteriales</taxon>
        <taxon>Clostridiaceae</taxon>
        <taxon>Caloramator</taxon>
    </lineage>
</organism>
<dbReference type="InterPro" id="IPR036188">
    <property type="entry name" value="FAD/NAD-bd_sf"/>
</dbReference>
<sequence>MSRKKVAVIGGGASGLIAAISAARNGAQVYILERMNRVGKKILATGNGRCNLTNVNIDIKRYHGKNPKFFYGAYSQFDVNKTIEFFEDLGIMCRVEEEGKVYPYSNQSSSVLDVLRYEIERLNVMEICDAEVAQIKFRKGEFKLITKDGRNFKAESVILSAGGKASPNLGSNGSGYKLAKDFGHKLVEPYPALVQLRLNAPFLKALKGVKFEGEASVEAGGKMLQSEKGEILFTDYGISGPPILQLSRIAVENLNKDKKPFICVDMFPQFDFDEMEKIIEKRIVSSPYKTIEFSFVGLLNKRIIPVVLKESGISNINVKAQEIQLSQIKSISKTLKSMKMEIIGTQSWTEAQVTAGGIDVSDINPKTLESKLTPNLYFAGEILDIDGDCGGFNLQWAWSSGYISGLYAAK</sequence>
<protein>
    <recommendedName>
        <fullName evidence="8">Flavoprotein, HI0933 family</fullName>
    </recommendedName>
</protein>
<dbReference type="InterPro" id="IPR023166">
    <property type="entry name" value="BaiN-like_dom_sf"/>
</dbReference>
<evidence type="ECO:0008006" key="8">
    <source>
        <dbReference type="Google" id="ProtNLM"/>
    </source>
</evidence>
<keyword evidence="2" id="KW-0285">Flavoprotein</keyword>
<evidence type="ECO:0000313" key="7">
    <source>
        <dbReference type="Proteomes" id="UP000190105"/>
    </source>
</evidence>
<name>A0A1T4WWZ3_9CLOT</name>
<dbReference type="OrthoDB" id="9773233at2"/>
<evidence type="ECO:0000256" key="1">
    <source>
        <dbReference type="ARBA" id="ARBA00001974"/>
    </source>
</evidence>
<dbReference type="Pfam" id="PF22780">
    <property type="entry name" value="HI0933_like_1st"/>
    <property type="match status" value="1"/>
</dbReference>
<dbReference type="Pfam" id="PF03486">
    <property type="entry name" value="HI0933_like"/>
    <property type="match status" value="1"/>
</dbReference>
<feature type="domain" description="RsdA/BaiN/AoA(So)-like Rossmann fold-like" evidence="4">
    <location>
        <begin position="5"/>
        <end position="405"/>
    </location>
</feature>
<keyword evidence="3" id="KW-0274">FAD</keyword>
<dbReference type="NCBIfam" id="TIGR00275">
    <property type="entry name" value="aminoacetone oxidase family FAD-binding enzyme"/>
    <property type="match status" value="1"/>
</dbReference>
<dbReference type="SUPFAM" id="SSF160996">
    <property type="entry name" value="HI0933 insert domain-like"/>
    <property type="match status" value="1"/>
</dbReference>
<dbReference type="Gene3D" id="3.50.50.60">
    <property type="entry name" value="FAD/NAD(P)-binding domain"/>
    <property type="match status" value="1"/>
</dbReference>
<dbReference type="InterPro" id="IPR004792">
    <property type="entry name" value="BaiN-like"/>
</dbReference>
<keyword evidence="7" id="KW-1185">Reference proteome</keyword>
<dbReference type="InterPro" id="IPR055178">
    <property type="entry name" value="RsdA/BaiN/AoA(So)-like_dom"/>
</dbReference>
<evidence type="ECO:0000313" key="6">
    <source>
        <dbReference type="EMBL" id="SKA81405.1"/>
    </source>
</evidence>
<dbReference type="PANTHER" id="PTHR42887">
    <property type="entry name" value="OS12G0638800 PROTEIN"/>
    <property type="match status" value="1"/>
</dbReference>
<dbReference type="PRINTS" id="PR00411">
    <property type="entry name" value="PNDRDTASEI"/>
</dbReference>
<dbReference type="SUPFAM" id="SSF51905">
    <property type="entry name" value="FAD/NAD(P)-binding domain"/>
    <property type="match status" value="1"/>
</dbReference>
<proteinExistence type="predicted"/>
<dbReference type="InterPro" id="IPR057661">
    <property type="entry name" value="RsdA/BaiN/AoA(So)_Rossmann"/>
</dbReference>
<evidence type="ECO:0000259" key="4">
    <source>
        <dbReference type="Pfam" id="PF03486"/>
    </source>
</evidence>
<feature type="domain" description="RsdA/BaiN/AoA(So)-like insert" evidence="5">
    <location>
        <begin position="190"/>
        <end position="353"/>
    </location>
</feature>
<dbReference type="Gene3D" id="1.10.8.260">
    <property type="entry name" value="HI0933 insert domain-like"/>
    <property type="match status" value="1"/>
</dbReference>
<reference evidence="7" key="1">
    <citation type="submission" date="2017-02" db="EMBL/GenBank/DDBJ databases">
        <authorList>
            <person name="Varghese N."/>
            <person name="Submissions S."/>
        </authorList>
    </citation>
    <scope>NUCLEOTIDE SEQUENCE [LARGE SCALE GENOMIC DNA]</scope>
    <source>
        <strain evidence="7">USBA 833</strain>
    </source>
</reference>